<dbReference type="Proteomes" id="UP000326354">
    <property type="component" value="Chromosome"/>
</dbReference>
<dbReference type="OrthoDB" id="500593at2"/>
<dbReference type="Gene3D" id="3.30.1380.10">
    <property type="match status" value="1"/>
</dbReference>
<dbReference type="KEGG" id="uam:UABAM_04351"/>
<dbReference type="SUPFAM" id="SSF55166">
    <property type="entry name" value="Hedgehog/DD-peptidase"/>
    <property type="match status" value="1"/>
</dbReference>
<dbReference type="AlphaFoldDB" id="A0A5S9ISR0"/>
<gene>
    <name evidence="2" type="ORF">UABAM_04351</name>
</gene>
<keyword evidence="3" id="KW-1185">Reference proteome</keyword>
<proteinExistence type="predicted"/>
<evidence type="ECO:0000313" key="3">
    <source>
        <dbReference type="Proteomes" id="UP000326354"/>
    </source>
</evidence>
<dbReference type="InterPro" id="IPR013230">
    <property type="entry name" value="Peptidase_M15A_C"/>
</dbReference>
<reference evidence="2 3" key="1">
    <citation type="submission" date="2019-08" db="EMBL/GenBank/DDBJ databases">
        <title>Complete genome sequence of Candidatus Uab amorphum.</title>
        <authorList>
            <person name="Shiratori T."/>
            <person name="Suzuki S."/>
            <person name="Kakizawa Y."/>
            <person name="Ishida K."/>
        </authorList>
    </citation>
    <scope>NUCLEOTIDE SEQUENCE [LARGE SCALE GENOMIC DNA]</scope>
    <source>
        <strain evidence="2 3">SRT547</strain>
    </source>
</reference>
<protein>
    <recommendedName>
        <fullName evidence="1">Peptidase M15A C-terminal domain-containing protein</fullName>
    </recommendedName>
</protein>
<feature type="domain" description="Peptidase M15A C-terminal" evidence="1">
    <location>
        <begin position="456"/>
        <end position="511"/>
    </location>
</feature>
<dbReference type="Pfam" id="PF08291">
    <property type="entry name" value="Peptidase_M15_3"/>
    <property type="match status" value="1"/>
</dbReference>
<dbReference type="EMBL" id="AP019860">
    <property type="protein sequence ID" value="BBM85965.1"/>
    <property type="molecule type" value="Genomic_DNA"/>
</dbReference>
<name>A0A5S9ISR0_UABAM</name>
<evidence type="ECO:0000259" key="1">
    <source>
        <dbReference type="Pfam" id="PF08291"/>
    </source>
</evidence>
<accession>A0A5S9ISR0</accession>
<evidence type="ECO:0000313" key="2">
    <source>
        <dbReference type="EMBL" id="BBM85965.1"/>
    </source>
</evidence>
<dbReference type="RefSeq" id="WP_151970046.1">
    <property type="nucleotide sequence ID" value="NZ_AP019860.1"/>
</dbReference>
<sequence>MRNIMMTIMVTFTGIMSSITAQECCGVAEDFSVVADENLVDVFAIGNEHDIRLYIPPLAKEVGKETLLFRGSGLQGFVSNKSRSILAVMEKEHVNLVNSSGKIIQRGIVGPTTALAFDEGEFALLSSDKGMLFIDEHGERRGHVMISGKLNACGVGKGLFAVTSVDGHVYFFKNPSGKDLSLPGKKSAHDTTLQSLVYREGETSEISLAVRKIFVGVGAKDVIWGDGVFVVTNPQNNSVSVFNDAGFPIDLNSAQIVAEGGNRIYTESKLSQGLAYGAGSFVVANAETGVSILRKGEAIQHVALLDSLGNKGLNTKAVSFCTNAQGQGVFAIVMSNSRVFFMSADGTILGSRETVKNPKNIAAFKVHKQVLHVPASVRANTFENAIRQLGGSAVKSTMFPKTVDGFQMYLDAVGVRYFSAREMTRPNHPDKAKQCGFDNFLPPHEDWPKGAALALLADKMRALVNEPVKMRNWWRPSCYNSKVGGAKGSDHVQAFAVDLDFRSAQSRAKAQAYLCQNYWSGDLQLSVGLGGVTIHLGILSPKGKRSWKYSSYTKLPNSGNCW</sequence>
<organism evidence="2 3">
    <name type="scientific">Uabimicrobium amorphum</name>
    <dbReference type="NCBI Taxonomy" id="2596890"/>
    <lineage>
        <taxon>Bacteria</taxon>
        <taxon>Pseudomonadati</taxon>
        <taxon>Planctomycetota</taxon>
        <taxon>Candidatus Uabimicrobiia</taxon>
        <taxon>Candidatus Uabimicrobiales</taxon>
        <taxon>Candidatus Uabimicrobiaceae</taxon>
        <taxon>Candidatus Uabimicrobium</taxon>
    </lineage>
</organism>
<dbReference type="InterPro" id="IPR009045">
    <property type="entry name" value="Zn_M74/Hedgehog-like"/>
</dbReference>